<reference evidence="3" key="1">
    <citation type="submission" date="2023-10" db="EMBL/GenBank/DDBJ databases">
        <title>Genome assemblies of two species of porcelain crab, Petrolisthes cinctipes and Petrolisthes manimaculis (Anomura: Porcellanidae).</title>
        <authorList>
            <person name="Angst P."/>
        </authorList>
    </citation>
    <scope>NUCLEOTIDE SEQUENCE</scope>
    <source>
        <strain evidence="3">PB745_01</strain>
        <tissue evidence="3">Gill</tissue>
    </source>
</reference>
<sequence>MVVMAAVVVMTVVVVVVGVVQGEATFSLSEAGVRLHKLKQLESMASEKWAAGTRRPSGAGVEAKEGDEGGLTPQHITHTWASWQGKTAGETDTATPTHQQQQHHHQFSAPPPALNTSRTQQQQHLTLQLRSPNQKVSAIRNKLVQRIVQEARLLPSNNQSIMSIAFLAFGVILFDVLGDAIFGSSTNLMAALGVSPPSRAREILLPGIGLFGDNLNNLAEVALNMITIYLYRDESPDCGERLLCESNQQAVSRGFIDSLVTYVSGFAVSFFLHEAPLSRNLHAMRAGRKGQNCIELYPTCSITL</sequence>
<dbReference type="Proteomes" id="UP001286313">
    <property type="component" value="Unassembled WGS sequence"/>
</dbReference>
<evidence type="ECO:0000313" key="3">
    <source>
        <dbReference type="EMBL" id="KAK3867784.1"/>
    </source>
</evidence>
<keyword evidence="2" id="KW-0732">Signal</keyword>
<organism evidence="3 4">
    <name type="scientific">Petrolisthes cinctipes</name>
    <name type="common">Flat porcelain crab</name>
    <dbReference type="NCBI Taxonomy" id="88211"/>
    <lineage>
        <taxon>Eukaryota</taxon>
        <taxon>Metazoa</taxon>
        <taxon>Ecdysozoa</taxon>
        <taxon>Arthropoda</taxon>
        <taxon>Crustacea</taxon>
        <taxon>Multicrustacea</taxon>
        <taxon>Malacostraca</taxon>
        <taxon>Eumalacostraca</taxon>
        <taxon>Eucarida</taxon>
        <taxon>Decapoda</taxon>
        <taxon>Pleocyemata</taxon>
        <taxon>Anomura</taxon>
        <taxon>Galatheoidea</taxon>
        <taxon>Porcellanidae</taxon>
        <taxon>Petrolisthes</taxon>
    </lineage>
</organism>
<evidence type="ECO:0000256" key="2">
    <source>
        <dbReference type="SAM" id="SignalP"/>
    </source>
</evidence>
<feature type="compositionally biased region" description="Polar residues" evidence="1">
    <location>
        <begin position="74"/>
        <end position="97"/>
    </location>
</feature>
<protein>
    <submittedName>
        <fullName evidence="3">Uncharacterized protein</fullName>
    </submittedName>
</protein>
<comment type="caution">
    <text evidence="3">The sequence shown here is derived from an EMBL/GenBank/DDBJ whole genome shotgun (WGS) entry which is preliminary data.</text>
</comment>
<dbReference type="InterPro" id="IPR006631">
    <property type="entry name" value="DM4_12"/>
</dbReference>
<feature type="chain" id="PRO_5042255452" evidence="2">
    <location>
        <begin position="23"/>
        <end position="304"/>
    </location>
</feature>
<keyword evidence="4" id="KW-1185">Reference proteome</keyword>
<evidence type="ECO:0000256" key="1">
    <source>
        <dbReference type="SAM" id="MobiDB-lite"/>
    </source>
</evidence>
<gene>
    <name evidence="3" type="ORF">Pcinc_026780</name>
</gene>
<dbReference type="EMBL" id="JAWQEG010003135">
    <property type="protein sequence ID" value="KAK3867784.1"/>
    <property type="molecule type" value="Genomic_DNA"/>
</dbReference>
<feature type="region of interest" description="Disordered" evidence="1">
    <location>
        <begin position="47"/>
        <end position="122"/>
    </location>
</feature>
<evidence type="ECO:0000313" key="4">
    <source>
        <dbReference type="Proteomes" id="UP001286313"/>
    </source>
</evidence>
<dbReference type="Pfam" id="PF07841">
    <property type="entry name" value="DM4_12"/>
    <property type="match status" value="1"/>
</dbReference>
<proteinExistence type="predicted"/>
<name>A0AAE1F6C0_PETCI</name>
<dbReference type="AlphaFoldDB" id="A0AAE1F6C0"/>
<accession>A0AAE1F6C0</accession>
<feature type="signal peptide" evidence="2">
    <location>
        <begin position="1"/>
        <end position="22"/>
    </location>
</feature>